<keyword evidence="10" id="KW-1185">Reference proteome</keyword>
<dbReference type="EMBL" id="CP043875">
    <property type="protein sequence ID" value="WOF16112.1"/>
    <property type="molecule type" value="Genomic_DNA"/>
</dbReference>
<proteinExistence type="inferred from homology"/>
<comment type="subcellular location">
    <subcellularLocation>
        <location evidence="1">Cell membrane</location>
        <topology evidence="1">Multi-pass membrane protein</topology>
    </subcellularLocation>
    <subcellularLocation>
        <location evidence="8">Membrane</location>
        <topology evidence="8">Multi-pass membrane protein</topology>
    </subcellularLocation>
</comment>
<dbReference type="PANTHER" id="PTHR46494:SF1">
    <property type="entry name" value="CORA FAMILY METAL ION TRANSPORTER (EUROFUNG)"/>
    <property type="match status" value="1"/>
</dbReference>
<feature type="transmembrane region" description="Helical" evidence="8">
    <location>
        <begin position="297"/>
        <end position="317"/>
    </location>
</feature>
<evidence type="ECO:0000256" key="1">
    <source>
        <dbReference type="ARBA" id="ARBA00004651"/>
    </source>
</evidence>
<organism evidence="9 10">
    <name type="scientific">Methanochimaera problematica</name>
    <dbReference type="NCBI Taxonomy" id="2609417"/>
    <lineage>
        <taxon>Archaea</taxon>
        <taxon>Methanobacteriati</taxon>
        <taxon>Methanobacteriota</taxon>
        <taxon>Stenosarchaea group</taxon>
        <taxon>Methanomicrobia</taxon>
        <taxon>Methanomicrobiales</taxon>
        <taxon>Methanomicrobiaceae</taxon>
        <taxon>Methanochimaera</taxon>
    </lineage>
</organism>
<dbReference type="InterPro" id="IPR045861">
    <property type="entry name" value="CorA_cytoplasmic_dom"/>
</dbReference>
<evidence type="ECO:0000256" key="3">
    <source>
        <dbReference type="ARBA" id="ARBA00022448"/>
    </source>
</evidence>
<gene>
    <name evidence="8 9" type="primary">corA</name>
    <name evidence="9" type="ORF">F1737_05025</name>
</gene>
<dbReference type="GO" id="GO:0050897">
    <property type="term" value="F:cobalt ion binding"/>
    <property type="evidence" value="ECO:0007669"/>
    <property type="project" value="TreeGrafter"/>
</dbReference>
<dbReference type="GO" id="GO:0015095">
    <property type="term" value="F:magnesium ion transmembrane transporter activity"/>
    <property type="evidence" value="ECO:0007669"/>
    <property type="project" value="UniProtKB-UniRule"/>
</dbReference>
<name>A0AA97FCQ1_9EURY</name>
<accession>A0AA97FCQ1</accession>
<comment type="function">
    <text evidence="8">Mediates influx of magnesium ions.</text>
</comment>
<dbReference type="KEGG" id="mefw:F1737_05025"/>
<sequence>MNVKSHSIKESSKAGLPPGTLIHISQNLPAGTLVNRIEYNEKYFKKTENISVDEITYPRPNGIKEWIQIKGLADISQIEKIGTILSVHSLTLEDILNTYLRPKYEHFDDYIYLSLKYLFIRDSEIVEEQISLLVKENLMVSFQENNDDLFGIIEKRLKENIAGRIRSYGTDYLLYAVIDFIVDNYFIVFEYLGEKIDEIEDILIEDPSGDVLDSIYSLKRDLIQLRKIIWPVRDLISGITRNNSAIIKEGTIVFFNDIMDHIISIIDTLETYRDMVSGMREIYLSGISNRMNEVMKVLTIIATIFIPLTFIAGIYGMNFKNMPELEWEMGYFAVLFVMIILGISMFVYFKNKKWM</sequence>
<dbReference type="InterPro" id="IPR045863">
    <property type="entry name" value="CorA_TM1_TM2"/>
</dbReference>
<dbReference type="FunFam" id="1.20.58.340:FF:000012">
    <property type="entry name" value="Magnesium transport protein CorA"/>
    <property type="match status" value="1"/>
</dbReference>
<dbReference type="Pfam" id="PF01544">
    <property type="entry name" value="CorA"/>
    <property type="match status" value="1"/>
</dbReference>
<feature type="transmembrane region" description="Helical" evidence="8">
    <location>
        <begin position="329"/>
        <end position="349"/>
    </location>
</feature>
<dbReference type="SUPFAM" id="SSF144083">
    <property type="entry name" value="Magnesium transport protein CorA, transmembrane region"/>
    <property type="match status" value="1"/>
</dbReference>
<dbReference type="InterPro" id="IPR004488">
    <property type="entry name" value="Mg/Co-transport_prot_CorA"/>
</dbReference>
<evidence type="ECO:0000256" key="4">
    <source>
        <dbReference type="ARBA" id="ARBA00022475"/>
    </source>
</evidence>
<evidence type="ECO:0000256" key="2">
    <source>
        <dbReference type="ARBA" id="ARBA00009765"/>
    </source>
</evidence>
<evidence type="ECO:0000256" key="5">
    <source>
        <dbReference type="ARBA" id="ARBA00022692"/>
    </source>
</evidence>
<dbReference type="Gene3D" id="3.30.460.20">
    <property type="entry name" value="CorA soluble domain-like"/>
    <property type="match status" value="1"/>
</dbReference>
<dbReference type="PANTHER" id="PTHR46494">
    <property type="entry name" value="CORA FAMILY METAL ION TRANSPORTER (EUROFUNG)"/>
    <property type="match status" value="1"/>
</dbReference>
<evidence type="ECO:0000313" key="10">
    <source>
        <dbReference type="Proteomes" id="UP001301797"/>
    </source>
</evidence>
<dbReference type="Gene3D" id="1.20.58.340">
    <property type="entry name" value="Magnesium transport protein CorA, transmembrane region"/>
    <property type="match status" value="2"/>
</dbReference>
<dbReference type="SUPFAM" id="SSF143865">
    <property type="entry name" value="CorA soluble domain-like"/>
    <property type="match status" value="1"/>
</dbReference>
<evidence type="ECO:0000256" key="7">
    <source>
        <dbReference type="ARBA" id="ARBA00023136"/>
    </source>
</evidence>
<reference evidence="9 10" key="1">
    <citation type="submission" date="2019-09" db="EMBL/GenBank/DDBJ databases">
        <title>The complete genome of Methanoplanus sp. FWC-SCC4.</title>
        <authorList>
            <person name="Chen S.-C."/>
            <person name="Zhou Y.-Z."/>
            <person name="Lai M.-C."/>
        </authorList>
    </citation>
    <scope>NUCLEOTIDE SEQUENCE [LARGE SCALE GENOMIC DNA]</scope>
    <source>
        <strain evidence="9 10">FWC-SCC4</strain>
    </source>
</reference>
<keyword evidence="8" id="KW-0460">Magnesium</keyword>
<evidence type="ECO:0000256" key="6">
    <source>
        <dbReference type="ARBA" id="ARBA00022989"/>
    </source>
</evidence>
<evidence type="ECO:0000313" key="9">
    <source>
        <dbReference type="EMBL" id="WOF16112.1"/>
    </source>
</evidence>
<evidence type="ECO:0000256" key="8">
    <source>
        <dbReference type="RuleBase" id="RU362010"/>
    </source>
</evidence>
<dbReference type="CDD" id="cd12828">
    <property type="entry name" value="TmCorA-like_1"/>
    <property type="match status" value="1"/>
</dbReference>
<keyword evidence="5 8" id="KW-0812">Transmembrane</keyword>
<dbReference type="GO" id="GO:0005886">
    <property type="term" value="C:plasma membrane"/>
    <property type="evidence" value="ECO:0007669"/>
    <property type="project" value="UniProtKB-SubCell"/>
</dbReference>
<dbReference type="AlphaFoldDB" id="A0AA97FCQ1"/>
<dbReference type="GO" id="GO:0000287">
    <property type="term" value="F:magnesium ion binding"/>
    <property type="evidence" value="ECO:0007669"/>
    <property type="project" value="TreeGrafter"/>
</dbReference>
<dbReference type="NCBIfam" id="TIGR00383">
    <property type="entry name" value="corA"/>
    <property type="match status" value="1"/>
</dbReference>
<dbReference type="InterPro" id="IPR002523">
    <property type="entry name" value="MgTranspt_CorA/ZnTranspt_ZntB"/>
</dbReference>
<dbReference type="GO" id="GO:0015087">
    <property type="term" value="F:cobalt ion transmembrane transporter activity"/>
    <property type="evidence" value="ECO:0007669"/>
    <property type="project" value="UniProtKB-UniRule"/>
</dbReference>
<comment type="similarity">
    <text evidence="2 8">Belongs to the CorA metal ion transporter (MIT) (TC 1.A.35) family.</text>
</comment>
<protein>
    <recommendedName>
        <fullName evidence="8">Magnesium transport protein CorA</fullName>
    </recommendedName>
</protein>
<dbReference type="Proteomes" id="UP001301797">
    <property type="component" value="Chromosome"/>
</dbReference>
<keyword evidence="3 8" id="KW-0813">Transport</keyword>
<keyword evidence="8" id="KW-0406">Ion transport</keyword>
<keyword evidence="4 8" id="KW-1003">Cell membrane</keyword>
<keyword evidence="6 8" id="KW-1133">Transmembrane helix</keyword>
<keyword evidence="7 8" id="KW-0472">Membrane</keyword>